<proteinExistence type="predicted"/>
<evidence type="ECO:0000313" key="1">
    <source>
        <dbReference type="EMBL" id="SJZ84804.1"/>
    </source>
</evidence>
<dbReference type="EMBL" id="FUXI01000017">
    <property type="protein sequence ID" value="SJZ84804.1"/>
    <property type="molecule type" value="Genomic_DNA"/>
</dbReference>
<keyword evidence="2" id="KW-1185">Reference proteome</keyword>
<dbReference type="Proteomes" id="UP000190328">
    <property type="component" value="Unassembled WGS sequence"/>
</dbReference>
<dbReference type="AlphaFoldDB" id="A0A1T4NZV4"/>
<dbReference type="STRING" id="263852.SAMN02745116_01603"/>
<gene>
    <name evidence="1" type="ORF">SAMN02745116_01603</name>
</gene>
<dbReference type="OrthoDB" id="2135235at2"/>
<name>A0A1T4NZV4_9ENTE</name>
<accession>A0A1T4NZV4</accession>
<dbReference type="InterPro" id="IPR009983">
    <property type="entry name" value="UPF0358"/>
</dbReference>
<organism evidence="1 2">
    <name type="scientific">Pilibacter termitis</name>
    <dbReference type="NCBI Taxonomy" id="263852"/>
    <lineage>
        <taxon>Bacteria</taxon>
        <taxon>Bacillati</taxon>
        <taxon>Bacillota</taxon>
        <taxon>Bacilli</taxon>
        <taxon>Lactobacillales</taxon>
        <taxon>Enterococcaceae</taxon>
        <taxon>Pilibacter</taxon>
    </lineage>
</organism>
<reference evidence="1 2" key="1">
    <citation type="submission" date="2017-02" db="EMBL/GenBank/DDBJ databases">
        <authorList>
            <person name="Peterson S.W."/>
        </authorList>
    </citation>
    <scope>NUCLEOTIDE SEQUENCE [LARGE SCALE GENOMIC DNA]</scope>
    <source>
        <strain evidence="1 2">ATCC BAA-1030</strain>
    </source>
</reference>
<dbReference type="Gene3D" id="1.10.287.750">
    <property type="entry name" value="SO2669-like"/>
    <property type="match status" value="1"/>
</dbReference>
<dbReference type="SUPFAM" id="SSF140404">
    <property type="entry name" value="EF2458-like"/>
    <property type="match status" value="1"/>
</dbReference>
<dbReference type="Pfam" id="PF07408">
    <property type="entry name" value="DUF1507"/>
    <property type="match status" value="1"/>
</dbReference>
<evidence type="ECO:0000313" key="2">
    <source>
        <dbReference type="Proteomes" id="UP000190328"/>
    </source>
</evidence>
<dbReference type="NCBIfam" id="NF010187">
    <property type="entry name" value="PRK13666.1"/>
    <property type="match status" value="1"/>
</dbReference>
<protein>
    <submittedName>
        <fullName evidence="1">Uncharacterized protein YlaN, UPF0358 family</fullName>
    </submittedName>
</protein>
<dbReference type="InterPro" id="IPR036270">
    <property type="entry name" value="UPF0358_sf"/>
</dbReference>
<sequence>MDIQLKTKALELLQADADKIKNLIKQQTYALCIAQCKAFEEVVDTQMYGFSREVMYAVRIGFLTEDEGQEILSGLERELNMLYTEVADTLDEEGAE</sequence>
<dbReference type="RefSeq" id="WP_078807532.1">
    <property type="nucleotide sequence ID" value="NZ_FUXI01000017.1"/>
</dbReference>